<feature type="transmembrane region" description="Helical" evidence="1">
    <location>
        <begin position="373"/>
        <end position="390"/>
    </location>
</feature>
<evidence type="ECO:0000313" key="2">
    <source>
        <dbReference type="EMBL" id="MBB1096291.1"/>
    </source>
</evidence>
<feature type="transmembrane region" description="Helical" evidence="1">
    <location>
        <begin position="12"/>
        <end position="33"/>
    </location>
</feature>
<feature type="transmembrane region" description="Helical" evidence="1">
    <location>
        <begin position="324"/>
        <end position="344"/>
    </location>
</feature>
<feature type="transmembrane region" description="Helical" evidence="1">
    <location>
        <begin position="117"/>
        <end position="142"/>
    </location>
</feature>
<keyword evidence="1" id="KW-0472">Membrane</keyword>
<feature type="transmembrane region" description="Helical" evidence="1">
    <location>
        <begin position="71"/>
        <end position="87"/>
    </location>
</feature>
<sequence>MLKRNTKDTYNFKINGNQIFFIAFVIFFVSSFIQDTTLAEALNGRFLRLCSYISLPLLLFKIYFMDRWSKKELFVISILILLGMITWRMAHELQLLIIVPFVVGAKNVNFKDIITWYVYLNVILLLTMAIFSLLGIIPNLIYRAAPRPPRYSLGLIYTSSLATHYFYLVLAYCYLRFSKLRWTDYLLIIIGDVIFMMITNTKLDFIATLIVIPVMFIAQRAFRGHKLSEILASFWWMAVPITSSIIIFASYFYDDSNHIMKAVDDLTSGRLGLGHRALTNYDINILGQTIVEHTYGGSKGLKLANQLNGVSHYFFIDSSYIRMFLLWGLLAFILIIVYMTYIAMRSIFRRTFVLAAIILIASLNFMFEPDIIKIIYDPFLLALFATPYFYNIQEENINE</sequence>
<reference evidence="3 5" key="2">
    <citation type="submission" date="2021-12" db="EMBL/GenBank/DDBJ databases">
        <title>A phylogenomic analysis of Limosilactobacillus reuteri reveals ancient and stable evolutionary relationships with rodents and birds and zoonotic transmission to humans.</title>
        <authorList>
            <person name="Li F."/>
            <person name="Li X."/>
            <person name="Cheng C."/>
            <person name="Tollenaar S."/>
            <person name="Zhang J.S."/>
            <person name="Simpson D."/>
            <person name="Tasseva G."/>
            <person name="Perez-Munoz M.E."/>
            <person name="Frese S."/>
            <person name="Gaenzle M.G."/>
            <person name="Walter J."/>
            <person name="Zheng J."/>
        </authorList>
    </citation>
    <scope>NUCLEOTIDE SEQUENCE [LARGE SCALE GENOMIC DNA]</scope>
    <source>
        <strain evidence="3 5">BG-MG3-B</strain>
    </source>
</reference>
<feature type="transmembrane region" description="Helical" evidence="1">
    <location>
        <begin position="45"/>
        <end position="64"/>
    </location>
</feature>
<dbReference type="Proteomes" id="UP001199710">
    <property type="component" value="Unassembled WGS sequence"/>
</dbReference>
<dbReference type="Proteomes" id="UP000534578">
    <property type="component" value="Unassembled WGS sequence"/>
</dbReference>
<protein>
    <submittedName>
        <fullName evidence="2">Polymerase</fullName>
    </submittedName>
</protein>
<proteinExistence type="predicted"/>
<evidence type="ECO:0000313" key="3">
    <source>
        <dbReference type="EMBL" id="MCD7131274.1"/>
    </source>
</evidence>
<evidence type="ECO:0000313" key="5">
    <source>
        <dbReference type="Proteomes" id="UP001199710"/>
    </source>
</evidence>
<dbReference type="AlphaFoldDB" id="A0A7W3UIU7"/>
<dbReference type="EMBL" id="JAJPDE010000076">
    <property type="protein sequence ID" value="MCD7131274.1"/>
    <property type="molecule type" value="Genomic_DNA"/>
</dbReference>
<organism evidence="2 4">
    <name type="scientific">Limosilactobacillus agrestis</name>
    <dbReference type="NCBI Taxonomy" id="2759748"/>
    <lineage>
        <taxon>Bacteria</taxon>
        <taxon>Bacillati</taxon>
        <taxon>Bacillota</taxon>
        <taxon>Bacilli</taxon>
        <taxon>Lactobacillales</taxon>
        <taxon>Lactobacillaceae</taxon>
        <taxon>Limosilactobacillus</taxon>
    </lineage>
</organism>
<comment type="caution">
    <text evidence="2">The sequence shown here is derived from an EMBL/GenBank/DDBJ whole genome shotgun (WGS) entry which is preliminary data.</text>
</comment>
<evidence type="ECO:0000256" key="1">
    <source>
        <dbReference type="SAM" id="Phobius"/>
    </source>
</evidence>
<feature type="transmembrane region" description="Helical" evidence="1">
    <location>
        <begin position="154"/>
        <end position="175"/>
    </location>
</feature>
<gene>
    <name evidence="2" type="ORF">H5R92_08955</name>
    <name evidence="3" type="ORF">LTY36_08785</name>
</gene>
<keyword evidence="1" id="KW-0812">Transmembrane</keyword>
<feature type="transmembrane region" description="Helical" evidence="1">
    <location>
        <begin position="205"/>
        <end position="222"/>
    </location>
</feature>
<keyword evidence="1" id="KW-1133">Transmembrane helix</keyword>
<accession>A0A7W3UIU7</accession>
<keyword evidence="5" id="KW-1185">Reference proteome</keyword>
<dbReference type="RefSeq" id="WP_182579128.1">
    <property type="nucleotide sequence ID" value="NZ_JACIVE010000065.1"/>
</dbReference>
<feature type="transmembrane region" description="Helical" evidence="1">
    <location>
        <begin position="234"/>
        <end position="253"/>
    </location>
</feature>
<dbReference type="EMBL" id="JACIVE010000065">
    <property type="protein sequence ID" value="MBB1096291.1"/>
    <property type="molecule type" value="Genomic_DNA"/>
</dbReference>
<reference evidence="2 4" key="1">
    <citation type="submission" date="2020-07" db="EMBL/GenBank/DDBJ databases">
        <title>Description of Limosilactobacillus balticus sp. nov., Limosilactobacillus agrestis sp. nov., Limosilactobacillus albertensis sp. nov., Limosilactobacillus rudii sp. nov., Limosilactobacillus fastidiosus sp. nov., five novel Limosilactobacillus species isolated from the vertebrate gastrointestinal tract, and proposal of 6 subspecies of Limosilactobacillus reuteri adapted to the gastrointestinal tract of specific vertebrate hosts.</title>
        <authorList>
            <person name="Li F."/>
            <person name="Cheng C."/>
            <person name="Zheng J."/>
            <person name="Quevedo R.M."/>
            <person name="Li J."/>
            <person name="Roos S."/>
            <person name="Gaenzle M.G."/>
            <person name="Walter J."/>
        </authorList>
    </citation>
    <scope>NUCLEOTIDE SEQUENCE [LARGE SCALE GENOMIC DNA]</scope>
    <source>
        <strain evidence="2 4">BG-MG3-A</strain>
    </source>
</reference>
<evidence type="ECO:0000313" key="4">
    <source>
        <dbReference type="Proteomes" id="UP000534578"/>
    </source>
</evidence>
<feature type="transmembrane region" description="Helical" evidence="1">
    <location>
        <begin position="351"/>
        <end position="367"/>
    </location>
</feature>
<name>A0A7W3UIU7_9LACO</name>